<keyword evidence="8" id="KW-1185">Reference proteome</keyword>
<dbReference type="InterPro" id="IPR036259">
    <property type="entry name" value="MFS_trans_sf"/>
</dbReference>
<dbReference type="InterPro" id="IPR020846">
    <property type="entry name" value="MFS_dom"/>
</dbReference>
<dbReference type="InterPro" id="IPR010290">
    <property type="entry name" value="TM_effector"/>
</dbReference>
<dbReference type="STRING" id="530584.SAMN05421630_11237"/>
<dbReference type="CDD" id="cd06173">
    <property type="entry name" value="MFS_MefA_like"/>
    <property type="match status" value="1"/>
</dbReference>
<dbReference type="Proteomes" id="UP000199494">
    <property type="component" value="Unassembled WGS sequence"/>
</dbReference>
<dbReference type="GO" id="GO:0005886">
    <property type="term" value="C:plasma membrane"/>
    <property type="evidence" value="ECO:0007669"/>
    <property type="project" value="UniProtKB-SubCell"/>
</dbReference>
<evidence type="ECO:0000256" key="5">
    <source>
        <dbReference type="ARBA" id="ARBA00022989"/>
    </source>
</evidence>
<dbReference type="PROSITE" id="PS50850">
    <property type="entry name" value="MFS"/>
    <property type="match status" value="1"/>
</dbReference>
<keyword evidence="3" id="KW-1003">Cell membrane</keyword>
<dbReference type="OrthoDB" id="5494559at2"/>
<evidence type="ECO:0000256" key="2">
    <source>
        <dbReference type="ARBA" id="ARBA00022448"/>
    </source>
</evidence>
<evidence type="ECO:0000313" key="7">
    <source>
        <dbReference type="EMBL" id="SDD76244.1"/>
    </source>
</evidence>
<dbReference type="Gene3D" id="1.20.1250.20">
    <property type="entry name" value="MFS general substrate transporter like domains"/>
    <property type="match status" value="1"/>
</dbReference>
<dbReference type="PANTHER" id="PTHR23513:SF9">
    <property type="entry name" value="ENTEROBACTIN EXPORTER ENTS"/>
    <property type="match status" value="1"/>
</dbReference>
<dbReference type="GO" id="GO:0022857">
    <property type="term" value="F:transmembrane transporter activity"/>
    <property type="evidence" value="ECO:0007669"/>
    <property type="project" value="InterPro"/>
</dbReference>
<evidence type="ECO:0000256" key="1">
    <source>
        <dbReference type="ARBA" id="ARBA00004429"/>
    </source>
</evidence>
<sequence>MRLGRLLIDLSPLRQSPGFRVVFAARTVSLLGLGLAQVALPFQVYQLTGSSAQVGLVSLAMAVSLLVGTLTGGVLADRIDRRKLIVRARTLAIVAGAVLLGNALMPVPSLWALYVADVVNGFAGGLSSTVLMAVSPALVGRKHLAAAGALMTLTTQVGAIVGPALGGVLIAGPGLGTTYACTLVALVATALLLRLLPSLPPGGEPGEERQHPLRAMGEGLRYVVRTKVVLGLMVIDLFPMLLAMPYALFPAVGAERFGDDPAAVGLLYTAPAIGAMLAALTSGWTGRVRRPGWVLSASVLVWGMAIVGFGLSTPMWLVVGFLAIAGFGDSVSEILRRALLQAHTPDHLQGRVSALWLSQATVGPSAGNAVSGFAGRLLGTSVALVGGGALCAAGAIGSALGMRGLREAKLTGPEPSPESTERATEG</sequence>
<accession>A0A1G6XDC7</accession>
<evidence type="ECO:0000313" key="8">
    <source>
        <dbReference type="Proteomes" id="UP000199494"/>
    </source>
</evidence>
<reference evidence="7 8" key="1">
    <citation type="submission" date="2016-10" db="EMBL/GenBank/DDBJ databases">
        <authorList>
            <person name="de Groot N.N."/>
        </authorList>
    </citation>
    <scope>NUCLEOTIDE SEQUENCE [LARGE SCALE GENOMIC DNA]</scope>
    <source>
        <strain evidence="7 8">CGMCC 4.5506</strain>
    </source>
</reference>
<evidence type="ECO:0000256" key="3">
    <source>
        <dbReference type="ARBA" id="ARBA00022475"/>
    </source>
</evidence>
<dbReference type="InterPro" id="IPR001958">
    <property type="entry name" value="Tet-R_TetA/multi-R_MdtG-like"/>
</dbReference>
<evidence type="ECO:0000256" key="4">
    <source>
        <dbReference type="ARBA" id="ARBA00022692"/>
    </source>
</evidence>
<dbReference type="SUPFAM" id="SSF103473">
    <property type="entry name" value="MFS general substrate transporter"/>
    <property type="match status" value="1"/>
</dbReference>
<dbReference type="EMBL" id="FMZE01000012">
    <property type="protein sequence ID" value="SDD76244.1"/>
    <property type="molecule type" value="Genomic_DNA"/>
</dbReference>
<dbReference type="AlphaFoldDB" id="A0A1G6XDC7"/>
<keyword evidence="6" id="KW-0472">Membrane</keyword>
<gene>
    <name evidence="7" type="ORF">SAMN05421630_11237</name>
</gene>
<name>A0A1G6XDC7_9PSEU</name>
<dbReference type="NCBIfam" id="NF007792">
    <property type="entry name" value="PRK10489.1"/>
    <property type="match status" value="1"/>
</dbReference>
<keyword evidence="5" id="KW-1133">Transmembrane helix</keyword>
<dbReference type="RefSeq" id="WP_091809552.1">
    <property type="nucleotide sequence ID" value="NZ_CP016353.1"/>
</dbReference>
<dbReference type="PRINTS" id="PR01035">
    <property type="entry name" value="TCRTETA"/>
</dbReference>
<keyword evidence="2" id="KW-0813">Transport</keyword>
<proteinExistence type="predicted"/>
<dbReference type="PANTHER" id="PTHR23513">
    <property type="entry name" value="INTEGRAL MEMBRANE EFFLUX PROTEIN-RELATED"/>
    <property type="match status" value="1"/>
</dbReference>
<dbReference type="Pfam" id="PF05977">
    <property type="entry name" value="MFS_3"/>
    <property type="match status" value="1"/>
</dbReference>
<evidence type="ECO:0000256" key="6">
    <source>
        <dbReference type="ARBA" id="ARBA00023136"/>
    </source>
</evidence>
<keyword evidence="4" id="KW-0812">Transmembrane</keyword>
<comment type="subcellular location">
    <subcellularLocation>
        <location evidence="1">Cell inner membrane</location>
        <topology evidence="1">Multi-pass membrane protein</topology>
    </subcellularLocation>
</comment>
<organism evidence="7 8">
    <name type="scientific">Prauserella marina</name>
    <dbReference type="NCBI Taxonomy" id="530584"/>
    <lineage>
        <taxon>Bacteria</taxon>
        <taxon>Bacillati</taxon>
        <taxon>Actinomycetota</taxon>
        <taxon>Actinomycetes</taxon>
        <taxon>Pseudonocardiales</taxon>
        <taxon>Pseudonocardiaceae</taxon>
        <taxon>Prauserella</taxon>
    </lineage>
</organism>
<protein>
    <submittedName>
        <fullName evidence="7">MFS transporter, ENTS family, enterobactin (Siderophore) exporter</fullName>
    </submittedName>
</protein>